<accession>A0A2P8HDA3</accession>
<sequence>MAKQVSIDVVIPSFRLEEKYLLPILQLKRPESAIIRFYLVADNPALVPAEAIKSLVDNEHVFLTVNSRNLGAALTRNKGIEMGQGDWILFLDDDIVCNADLLETYVHAIEQYPEEIGFIGLVNLPKPGKSFSHAILANGSMDTFTLAAKYDSAAWGATANLMISRKAVGDVRFSERYPKFGGGEDVDFFINIRERNGYRNYKTLPAAAVAHPWWDNENANFKRFFRYGVGNSFLPQLNPKYAYRDLLDGPETLFMAVLATIVLSVINIHWLAPMLTLIGGILLIEIIAIIVQALKRKVKPSLATFRYMVQLRFVYESGILWGNLTRFRLAGISQRFNFDGSFPKKGKIFETNTYKTIKWILYPVLVFFIVKRFM</sequence>
<dbReference type="Pfam" id="PF00535">
    <property type="entry name" value="Glycos_transf_2"/>
    <property type="match status" value="1"/>
</dbReference>
<keyword evidence="4" id="KW-1133">Transmembrane helix</keyword>
<dbReference type="Gene3D" id="3.90.550.10">
    <property type="entry name" value="Spore Coat Polysaccharide Biosynthesis Protein SpsA, Chain A"/>
    <property type="match status" value="1"/>
</dbReference>
<evidence type="ECO:0000256" key="1">
    <source>
        <dbReference type="ARBA" id="ARBA00006739"/>
    </source>
</evidence>
<comment type="caution">
    <text evidence="6">The sequence shown here is derived from an EMBL/GenBank/DDBJ whole genome shotgun (WGS) entry which is preliminary data.</text>
</comment>
<proteinExistence type="inferred from homology"/>
<dbReference type="CDD" id="cd00761">
    <property type="entry name" value="Glyco_tranf_GTA_type"/>
    <property type="match status" value="1"/>
</dbReference>
<reference evidence="6 7" key="1">
    <citation type="submission" date="2018-03" db="EMBL/GenBank/DDBJ databases">
        <title>Genomic Encyclopedia of Archaeal and Bacterial Type Strains, Phase II (KMG-II): from individual species to whole genera.</title>
        <authorList>
            <person name="Goeker M."/>
        </authorList>
    </citation>
    <scope>NUCLEOTIDE SEQUENCE [LARGE SCALE GENOMIC DNA]</scope>
    <source>
        <strain evidence="6 7">DSM 24859</strain>
    </source>
</reference>
<dbReference type="GO" id="GO:0016757">
    <property type="term" value="F:glycosyltransferase activity"/>
    <property type="evidence" value="ECO:0007669"/>
    <property type="project" value="UniProtKB-KW"/>
</dbReference>
<evidence type="ECO:0000256" key="2">
    <source>
        <dbReference type="ARBA" id="ARBA00022676"/>
    </source>
</evidence>
<dbReference type="PANTHER" id="PTHR43179">
    <property type="entry name" value="RHAMNOSYLTRANSFERASE WBBL"/>
    <property type="match status" value="1"/>
</dbReference>
<keyword evidence="4" id="KW-0472">Membrane</keyword>
<evidence type="ECO:0000256" key="4">
    <source>
        <dbReference type="SAM" id="Phobius"/>
    </source>
</evidence>
<gene>
    <name evidence="6" type="ORF">CLV51_10680</name>
</gene>
<organism evidence="6 7">
    <name type="scientific">Chitinophaga niastensis</name>
    <dbReference type="NCBI Taxonomy" id="536980"/>
    <lineage>
        <taxon>Bacteria</taxon>
        <taxon>Pseudomonadati</taxon>
        <taxon>Bacteroidota</taxon>
        <taxon>Chitinophagia</taxon>
        <taxon>Chitinophagales</taxon>
        <taxon>Chitinophagaceae</taxon>
        <taxon>Chitinophaga</taxon>
    </lineage>
</organism>
<protein>
    <submittedName>
        <fullName evidence="6">GT2 family glycosyltransferase</fullName>
    </submittedName>
</protein>
<keyword evidence="2" id="KW-0328">Glycosyltransferase</keyword>
<dbReference type="Proteomes" id="UP000240971">
    <property type="component" value="Unassembled WGS sequence"/>
</dbReference>
<dbReference type="PANTHER" id="PTHR43179:SF12">
    <property type="entry name" value="GALACTOFURANOSYLTRANSFERASE GLFT2"/>
    <property type="match status" value="1"/>
</dbReference>
<evidence type="ECO:0000256" key="3">
    <source>
        <dbReference type="ARBA" id="ARBA00022679"/>
    </source>
</evidence>
<comment type="similarity">
    <text evidence="1">Belongs to the glycosyltransferase 2 family.</text>
</comment>
<evidence type="ECO:0000313" key="7">
    <source>
        <dbReference type="Proteomes" id="UP000240971"/>
    </source>
</evidence>
<dbReference type="InterPro" id="IPR001173">
    <property type="entry name" value="Glyco_trans_2-like"/>
</dbReference>
<feature type="transmembrane region" description="Helical" evidence="4">
    <location>
        <begin position="277"/>
        <end position="294"/>
    </location>
</feature>
<keyword evidence="7" id="KW-1185">Reference proteome</keyword>
<dbReference type="EMBL" id="PYAW01000006">
    <property type="protein sequence ID" value="PSL44215.1"/>
    <property type="molecule type" value="Genomic_DNA"/>
</dbReference>
<evidence type="ECO:0000313" key="6">
    <source>
        <dbReference type="EMBL" id="PSL44215.1"/>
    </source>
</evidence>
<dbReference type="AlphaFoldDB" id="A0A2P8HDA3"/>
<dbReference type="OrthoDB" id="633659at2"/>
<dbReference type="InterPro" id="IPR029044">
    <property type="entry name" value="Nucleotide-diphossugar_trans"/>
</dbReference>
<keyword evidence="3 6" id="KW-0808">Transferase</keyword>
<evidence type="ECO:0000259" key="5">
    <source>
        <dbReference type="Pfam" id="PF00535"/>
    </source>
</evidence>
<name>A0A2P8HDA3_CHINA</name>
<dbReference type="SUPFAM" id="SSF53448">
    <property type="entry name" value="Nucleotide-diphospho-sugar transferases"/>
    <property type="match status" value="1"/>
</dbReference>
<keyword evidence="4" id="KW-0812">Transmembrane</keyword>
<dbReference type="RefSeq" id="WP_106530508.1">
    <property type="nucleotide sequence ID" value="NZ_PYAW01000006.1"/>
</dbReference>
<feature type="domain" description="Glycosyltransferase 2-like" evidence="5">
    <location>
        <begin position="9"/>
        <end position="121"/>
    </location>
</feature>